<dbReference type="Proteomes" id="UP001139157">
    <property type="component" value="Unassembled WGS sequence"/>
</dbReference>
<proteinExistence type="predicted"/>
<evidence type="ECO:0000313" key="2">
    <source>
        <dbReference type="Proteomes" id="UP001139157"/>
    </source>
</evidence>
<name>A0A9X2E9U0_9NOCA</name>
<protein>
    <recommendedName>
        <fullName evidence="3">3-methyladenine DNA glycosylase AlkC</fullName>
    </recommendedName>
</protein>
<evidence type="ECO:0008006" key="3">
    <source>
        <dbReference type="Google" id="ProtNLM"/>
    </source>
</evidence>
<dbReference type="Gene3D" id="1.25.40.290">
    <property type="entry name" value="ARM repeat domains"/>
    <property type="match status" value="1"/>
</dbReference>
<dbReference type="RefSeq" id="WP_251912071.1">
    <property type="nucleotide sequence ID" value="NZ_JAMRXG010000005.1"/>
</dbReference>
<dbReference type="SUPFAM" id="SSF48371">
    <property type="entry name" value="ARM repeat"/>
    <property type="match status" value="1"/>
</dbReference>
<organism evidence="1 2">
    <name type="scientific">Nocardia pulmonis</name>
    <dbReference type="NCBI Taxonomy" id="2951408"/>
    <lineage>
        <taxon>Bacteria</taxon>
        <taxon>Bacillati</taxon>
        <taxon>Actinomycetota</taxon>
        <taxon>Actinomycetes</taxon>
        <taxon>Mycobacteriales</taxon>
        <taxon>Nocardiaceae</taxon>
        <taxon>Nocardia</taxon>
    </lineage>
</organism>
<evidence type="ECO:0000313" key="1">
    <source>
        <dbReference type="EMBL" id="MCM6774466.1"/>
    </source>
</evidence>
<reference evidence="1" key="1">
    <citation type="submission" date="2022-06" db="EMBL/GenBank/DDBJ databases">
        <title>Novel species in genus nocardia.</title>
        <authorList>
            <person name="Li F."/>
        </authorList>
    </citation>
    <scope>NUCLEOTIDE SEQUENCE</scope>
    <source>
        <strain evidence="1">CDC141</strain>
    </source>
</reference>
<dbReference type="AlphaFoldDB" id="A0A9X2E9U0"/>
<comment type="caution">
    <text evidence="1">The sequence shown here is derived from an EMBL/GenBank/DDBJ whole genome shotgun (WGS) entry which is preliminary data.</text>
</comment>
<accession>A0A9X2E9U0</accession>
<gene>
    <name evidence="1" type="ORF">NDR86_13375</name>
</gene>
<keyword evidence="2" id="KW-1185">Reference proteome</keyword>
<dbReference type="InterPro" id="IPR016024">
    <property type="entry name" value="ARM-type_fold"/>
</dbReference>
<dbReference type="EMBL" id="JAMRXG010000005">
    <property type="protein sequence ID" value="MCM6774466.1"/>
    <property type="molecule type" value="Genomic_DNA"/>
</dbReference>
<sequence length="374" mass="41240">MAEGVPLKESALNRQRVGVIAAELAAVWSGFDADGFVGSVMGQLPHLELKARVACVADNLAAFLPARYSDAVDIIVSALPRHDDRTFHGPDFGIYTYAPYSDFVARHGCTRAALQTSLRALPEMTKHFSAEDALRYFLNAFPDETMAAVLQWSRDADYHVRRLASEGTRPLLPWSPRIEIPFATMIPVLDNLFADRHRFVTTSVANHLNDISRIDPGLVLSTLTRWRAAGAQSAAEMAFIAKQSLRTLIKQGYPAAFTYFGLSSEPAARVLDLTLDSTVIAVGDPLTFSFVIASPRDESVLIDYVIRHPRRSPPGYGESVYKLKSVDLRAGQKVAVTKTRPMRSTATRRLTPGGYELFVQVNGNRLAHIGFHVK</sequence>